<name>A0A8T4C867_9ARCH</name>
<dbReference type="EMBL" id="VGJJ01000011">
    <property type="protein sequence ID" value="MBM3282130.1"/>
    <property type="molecule type" value="Genomic_DNA"/>
</dbReference>
<proteinExistence type="predicted"/>
<organism evidence="1 2">
    <name type="scientific">Candidatus Iainarchaeum sp</name>
    <dbReference type="NCBI Taxonomy" id="3101447"/>
    <lineage>
        <taxon>Archaea</taxon>
        <taxon>Candidatus Iainarchaeota</taxon>
        <taxon>Candidatus Iainarchaeia</taxon>
        <taxon>Candidatus Iainarchaeales</taxon>
        <taxon>Candidatus Iainarchaeaceae</taxon>
        <taxon>Candidatus Iainarchaeum</taxon>
    </lineage>
</organism>
<protein>
    <submittedName>
        <fullName evidence="1">Uncharacterized protein</fullName>
    </submittedName>
</protein>
<accession>A0A8T4C867</accession>
<dbReference type="Proteomes" id="UP000774699">
    <property type="component" value="Unassembled WGS sequence"/>
</dbReference>
<evidence type="ECO:0000313" key="1">
    <source>
        <dbReference type="EMBL" id="MBM3282130.1"/>
    </source>
</evidence>
<gene>
    <name evidence="1" type="ORF">FJY86_02195</name>
</gene>
<comment type="caution">
    <text evidence="1">The sequence shown here is derived from an EMBL/GenBank/DDBJ whole genome shotgun (WGS) entry which is preliminary data.</text>
</comment>
<evidence type="ECO:0000313" key="2">
    <source>
        <dbReference type="Proteomes" id="UP000774699"/>
    </source>
</evidence>
<sequence length="122" mass="14153">MPMMNDNVTLTKGPLDVERWNESFMNGIRRWKGVQPQRSGLGDKILSNGELFCEMYTTMRQISMRIKLPRTHQQRALNANMARIPRDKNLANEGWVELTIDSDDTLQDALTLARQAYLETQR</sequence>
<reference evidence="1" key="1">
    <citation type="submission" date="2019-03" db="EMBL/GenBank/DDBJ databases">
        <title>Lake Tanganyika Metagenome-Assembled Genomes (MAGs).</title>
        <authorList>
            <person name="Tran P."/>
        </authorList>
    </citation>
    <scope>NUCLEOTIDE SEQUENCE</scope>
    <source>
        <strain evidence="1">M_DeepCast_50m_m2_156</strain>
    </source>
</reference>
<dbReference type="AlphaFoldDB" id="A0A8T4C867"/>